<evidence type="ECO:0000259" key="8">
    <source>
        <dbReference type="Pfam" id="PF13567"/>
    </source>
</evidence>
<comment type="caution">
    <text evidence="9">The sequence shown here is derived from an EMBL/GenBank/DDBJ whole genome shotgun (WGS) entry which is preliminary data.</text>
</comment>
<feature type="domain" description="ComEC/Rec2-related protein" evidence="7">
    <location>
        <begin position="241"/>
        <end position="510"/>
    </location>
</feature>
<evidence type="ECO:0000256" key="2">
    <source>
        <dbReference type="ARBA" id="ARBA00022475"/>
    </source>
</evidence>
<feature type="transmembrane region" description="Helical" evidence="6">
    <location>
        <begin position="61"/>
        <end position="81"/>
    </location>
</feature>
<evidence type="ECO:0000256" key="6">
    <source>
        <dbReference type="SAM" id="Phobius"/>
    </source>
</evidence>
<name>A0ABS1BJH1_9SPHI</name>
<feature type="transmembrane region" description="Helical" evidence="6">
    <location>
        <begin position="37"/>
        <end position="54"/>
    </location>
</feature>
<evidence type="ECO:0000256" key="1">
    <source>
        <dbReference type="ARBA" id="ARBA00004651"/>
    </source>
</evidence>
<gene>
    <name evidence="9" type="ORF">I5M32_08615</name>
</gene>
<protein>
    <submittedName>
        <fullName evidence="9">ComEC/Rec2 family competence protein</fullName>
    </submittedName>
</protein>
<accession>A0ABS1BJH1</accession>
<keyword evidence="10" id="KW-1185">Reference proteome</keyword>
<evidence type="ECO:0000256" key="5">
    <source>
        <dbReference type="ARBA" id="ARBA00023136"/>
    </source>
</evidence>
<dbReference type="NCBIfam" id="TIGR00360">
    <property type="entry name" value="ComEC_N-term"/>
    <property type="match status" value="1"/>
</dbReference>
<reference evidence="9 10" key="1">
    <citation type="submission" date="2020-12" db="EMBL/GenBank/DDBJ databases">
        <title>Bacterial novel species Pedobacter sp. SD-b isolated from soil.</title>
        <authorList>
            <person name="Jung H.-Y."/>
        </authorList>
    </citation>
    <scope>NUCLEOTIDE SEQUENCE [LARGE SCALE GENOMIC DNA]</scope>
    <source>
        <strain evidence="9 10">SD-b</strain>
    </source>
</reference>
<dbReference type="InterPro" id="IPR052159">
    <property type="entry name" value="Competence_DNA_uptake"/>
</dbReference>
<feature type="transmembrane region" description="Helical" evidence="6">
    <location>
        <begin position="486"/>
        <end position="506"/>
    </location>
</feature>
<dbReference type="Proteomes" id="UP000660024">
    <property type="component" value="Unassembled WGS sequence"/>
</dbReference>
<dbReference type="InterPro" id="IPR025405">
    <property type="entry name" value="DUF4131"/>
</dbReference>
<comment type="subcellular location">
    <subcellularLocation>
        <location evidence="1">Cell membrane</location>
        <topology evidence="1">Multi-pass membrane protein</topology>
    </subcellularLocation>
</comment>
<evidence type="ECO:0000259" key="7">
    <source>
        <dbReference type="Pfam" id="PF03772"/>
    </source>
</evidence>
<evidence type="ECO:0000256" key="3">
    <source>
        <dbReference type="ARBA" id="ARBA00022692"/>
    </source>
</evidence>
<feature type="transmembrane region" description="Helical" evidence="6">
    <location>
        <begin position="12"/>
        <end position="31"/>
    </location>
</feature>
<evidence type="ECO:0000256" key="4">
    <source>
        <dbReference type="ARBA" id="ARBA00022989"/>
    </source>
</evidence>
<keyword evidence="2" id="KW-1003">Cell membrane</keyword>
<feature type="transmembrane region" description="Helical" evidence="6">
    <location>
        <begin position="394"/>
        <end position="416"/>
    </location>
</feature>
<dbReference type="PANTHER" id="PTHR30619">
    <property type="entry name" value="DNA INTERNALIZATION/COMPETENCE PROTEIN COMEC/REC2"/>
    <property type="match status" value="1"/>
</dbReference>
<keyword evidence="3 6" id="KW-0812">Transmembrane</keyword>
<dbReference type="Pfam" id="PF13567">
    <property type="entry name" value="DUF4131"/>
    <property type="match status" value="1"/>
</dbReference>
<keyword evidence="4 6" id="KW-1133">Transmembrane helix</keyword>
<dbReference type="EMBL" id="JAEHFY010000010">
    <property type="protein sequence ID" value="MBK0383020.1"/>
    <property type="molecule type" value="Genomic_DNA"/>
</dbReference>
<evidence type="ECO:0000313" key="9">
    <source>
        <dbReference type="EMBL" id="MBK0383020.1"/>
    </source>
</evidence>
<feature type="transmembrane region" description="Helical" evidence="6">
    <location>
        <begin position="265"/>
        <end position="287"/>
    </location>
</feature>
<evidence type="ECO:0000313" key="10">
    <source>
        <dbReference type="Proteomes" id="UP000660024"/>
    </source>
</evidence>
<feature type="transmembrane region" description="Helical" evidence="6">
    <location>
        <begin position="513"/>
        <end position="530"/>
    </location>
</feature>
<feature type="transmembrane region" description="Helical" evidence="6">
    <location>
        <begin position="340"/>
        <end position="358"/>
    </location>
</feature>
<feature type="transmembrane region" description="Helical" evidence="6">
    <location>
        <begin position="364"/>
        <end position="382"/>
    </location>
</feature>
<dbReference type="RefSeq" id="WP_200585825.1">
    <property type="nucleotide sequence ID" value="NZ_JAEHFY010000010.1"/>
</dbReference>
<dbReference type="PANTHER" id="PTHR30619:SF1">
    <property type="entry name" value="RECOMBINATION PROTEIN 2"/>
    <property type="match status" value="1"/>
</dbReference>
<sequence>MIAYYKTEVPFIRLVLFFILGISISILFDIAPNNLFPLGWLILILVSIGFGLLNKKKPHYFGSYIFGTLVYVLMILSGIIICNQHKEIYRSNHFSKIGAKYLTAYLLEEPKIKGDIARFNVSVTQNIQDKRIIRTQGKLLLAMRFDSTKKIDLHYGDMLLLKAKYKETEPAYNPAEFNYKRFLSFQQVYHQTFINQKETKKLGEHQGNLIREFALKFRERQILKFDAYLKDTAIRAVASTLILGYRAELNKDTLETYTKTGTMHVLSVSGMHVGIVVVLLVFAFSFLNKTKRGRLLSTITIIAIIWFYALITGFAPSIERAAIMVTFIMLAKARSVKANIFNVIAITAFIILITDPFALINVGFQLSFIAVAGIIYLQPLIYDFYNTTNKLLDVIWKVISVSIAAQISTAPISLYYFHQFPIYFIISNVFIFLPAILIMYFGLFFLIFYSFPPIAAVFAFCLQTTIKYTNEGLKLIENIAHANITQIWWGALEILLFYGFFLFGFAAIKRKKYLKLACICLLLLILTINIKQFYHVQQKQAVFFALRKNTAVALIKGKTAVLITDLKADEFTYQFSVKPYLDSCQINYIEWINPHLIQDEKLISFEGKKLKIINHKLNNFAVSKQDWLLLSSDKKQGLKSIIDANTFEELFIDGKNRDFVIEDLKNQAENLGLKPHVLKRDFAIEIKL</sequence>
<organism evidence="9 10">
    <name type="scientific">Pedobacter segetis</name>
    <dbReference type="NCBI Taxonomy" id="2793069"/>
    <lineage>
        <taxon>Bacteria</taxon>
        <taxon>Pseudomonadati</taxon>
        <taxon>Bacteroidota</taxon>
        <taxon>Sphingobacteriia</taxon>
        <taxon>Sphingobacteriales</taxon>
        <taxon>Sphingobacteriaceae</taxon>
        <taxon>Pedobacter</taxon>
    </lineage>
</organism>
<dbReference type="Pfam" id="PF03772">
    <property type="entry name" value="Competence"/>
    <property type="match status" value="1"/>
</dbReference>
<proteinExistence type="predicted"/>
<feature type="transmembrane region" description="Helical" evidence="6">
    <location>
        <begin position="446"/>
        <end position="466"/>
    </location>
</feature>
<feature type="domain" description="DUF4131" evidence="8">
    <location>
        <begin position="38"/>
        <end position="199"/>
    </location>
</feature>
<dbReference type="InterPro" id="IPR004477">
    <property type="entry name" value="ComEC_N"/>
</dbReference>
<feature type="transmembrane region" description="Helical" evidence="6">
    <location>
        <begin position="294"/>
        <end position="311"/>
    </location>
</feature>
<keyword evidence="5 6" id="KW-0472">Membrane</keyword>
<feature type="transmembrane region" description="Helical" evidence="6">
    <location>
        <begin position="422"/>
        <end position="441"/>
    </location>
</feature>